<name>C6LD11_9FIRM</name>
<dbReference type="AlphaFoldDB" id="C6LD11"/>
<sequence>MEKEEKVMEDIKKIFEEELEEVTTQDLALVDGADFELTGGNCGVGCIIKD</sequence>
<reference evidence="1" key="1">
    <citation type="submission" date="2009-07" db="EMBL/GenBank/DDBJ databases">
        <authorList>
            <person name="Weinstock G."/>
            <person name="Sodergren E."/>
            <person name="Clifton S."/>
            <person name="Fulton L."/>
            <person name="Fulton B."/>
            <person name="Courtney L."/>
            <person name="Fronick C."/>
            <person name="Harrison M."/>
            <person name="Strong C."/>
            <person name="Farmer C."/>
            <person name="Delahaunty K."/>
            <person name="Markovic C."/>
            <person name="Hall O."/>
            <person name="Minx P."/>
            <person name="Tomlinson C."/>
            <person name="Mitreva M."/>
            <person name="Nelson J."/>
            <person name="Hou S."/>
            <person name="Wollam A."/>
            <person name="Pepin K.H."/>
            <person name="Johnson M."/>
            <person name="Bhonagiri V."/>
            <person name="Nash W.E."/>
            <person name="Warren W."/>
            <person name="Chinwalla A."/>
            <person name="Mardis E.R."/>
            <person name="Wilson R.K."/>
        </authorList>
    </citation>
    <scope>NUCLEOTIDE SEQUENCE [LARGE SCALE GENOMIC DNA]</scope>
    <source>
        <strain evidence="1">DSM 14469</strain>
    </source>
</reference>
<dbReference type="STRING" id="168384.SAMN05660368_01604"/>
<proteinExistence type="predicted"/>
<organism evidence="1 2">
    <name type="scientific">Marvinbryantia formatexigens DSM 14469</name>
    <dbReference type="NCBI Taxonomy" id="478749"/>
    <lineage>
        <taxon>Bacteria</taxon>
        <taxon>Bacillati</taxon>
        <taxon>Bacillota</taxon>
        <taxon>Clostridia</taxon>
        <taxon>Lachnospirales</taxon>
        <taxon>Lachnospiraceae</taxon>
        <taxon>Marvinbryantia</taxon>
    </lineage>
</organism>
<dbReference type="Proteomes" id="UP000005561">
    <property type="component" value="Unassembled WGS sequence"/>
</dbReference>
<evidence type="ECO:0000313" key="2">
    <source>
        <dbReference type="Proteomes" id="UP000005561"/>
    </source>
</evidence>
<comment type="caution">
    <text evidence="1">The sequence shown here is derived from an EMBL/GenBank/DDBJ whole genome shotgun (WGS) entry which is preliminary data.</text>
</comment>
<protein>
    <submittedName>
        <fullName evidence="1">Uncharacterized protein</fullName>
    </submittedName>
</protein>
<keyword evidence="2" id="KW-1185">Reference proteome</keyword>
<accession>C6LD11</accession>
<gene>
    <name evidence="1" type="ORF">BRYFOR_06669</name>
</gene>
<evidence type="ECO:0000313" key="1">
    <source>
        <dbReference type="EMBL" id="EET61494.1"/>
    </source>
</evidence>
<dbReference type="EMBL" id="ACCL02000006">
    <property type="protein sequence ID" value="EET61494.1"/>
    <property type="molecule type" value="Genomic_DNA"/>
</dbReference>